<dbReference type="InterPro" id="IPR003439">
    <property type="entry name" value="ABC_transporter-like_ATP-bd"/>
</dbReference>
<dbReference type="GO" id="GO:0005886">
    <property type="term" value="C:plasma membrane"/>
    <property type="evidence" value="ECO:0007669"/>
    <property type="project" value="UniProtKB-SubCell"/>
</dbReference>
<dbReference type="PROSITE" id="PS50893">
    <property type="entry name" value="ABC_TRANSPORTER_2"/>
    <property type="match status" value="1"/>
</dbReference>
<keyword evidence="6 9" id="KW-0067">ATP-binding</keyword>
<dbReference type="CDD" id="cd03262">
    <property type="entry name" value="ABC_HisP_GlnQ"/>
    <property type="match status" value="1"/>
</dbReference>
<dbReference type="GO" id="GO:0005524">
    <property type="term" value="F:ATP binding"/>
    <property type="evidence" value="ECO:0007669"/>
    <property type="project" value="UniProtKB-KW"/>
</dbReference>
<evidence type="ECO:0000256" key="5">
    <source>
        <dbReference type="ARBA" id="ARBA00022741"/>
    </source>
</evidence>
<dbReference type="InterPro" id="IPR050086">
    <property type="entry name" value="MetN_ABC_transporter-like"/>
</dbReference>
<dbReference type="PIRSF" id="PIRSF039085">
    <property type="entry name" value="ABC_ATPase_HisP"/>
    <property type="match status" value="1"/>
</dbReference>
<evidence type="ECO:0000256" key="1">
    <source>
        <dbReference type="ARBA" id="ARBA00004202"/>
    </source>
</evidence>
<dbReference type="SUPFAM" id="SSF52540">
    <property type="entry name" value="P-loop containing nucleoside triphosphate hydrolases"/>
    <property type="match status" value="1"/>
</dbReference>
<dbReference type="GO" id="GO:0016887">
    <property type="term" value="F:ATP hydrolysis activity"/>
    <property type="evidence" value="ECO:0007669"/>
    <property type="project" value="InterPro"/>
</dbReference>
<evidence type="ECO:0000256" key="6">
    <source>
        <dbReference type="ARBA" id="ARBA00022840"/>
    </source>
</evidence>
<sequence length="266" mass="29237">MSAPLLRIRELRKSFGDVEVLKGIDLEVGQGEVVSIIGASGSGKSTFLRCINVMEMPDAGFVDFGPHHFDYRAGARGRPTDAELRALRARIGMVFQSYNLWPHMTVLQNITEAPVRLRGIPRAQAEEEARALLTRIGLLEKQHAYPAKLSGGQQQRVAIVRALAMKPEVMLFDEVTSALDPELVGEVLTLMAQLAREGMTMLLVTHEIDFAREVSSRVLFFDGGVIAEDGPPDAVLRAPKSERLRGFLARMLHRDAIDTAHGETGA</sequence>
<protein>
    <submittedName>
        <fullName evidence="9">Amino acid ABC transporter ATP-binding protein</fullName>
    </submittedName>
</protein>
<evidence type="ECO:0000256" key="2">
    <source>
        <dbReference type="ARBA" id="ARBA00005417"/>
    </source>
</evidence>
<keyword evidence="7" id="KW-0472">Membrane</keyword>
<dbReference type="FunFam" id="3.40.50.300:FF:000020">
    <property type="entry name" value="Amino acid ABC transporter ATP-binding component"/>
    <property type="match status" value="1"/>
</dbReference>
<keyword evidence="10" id="KW-1185">Reference proteome</keyword>
<gene>
    <name evidence="9" type="ORF">FDP22_13060</name>
</gene>
<evidence type="ECO:0000256" key="4">
    <source>
        <dbReference type="ARBA" id="ARBA00022475"/>
    </source>
</evidence>
<organism evidence="9 10">
    <name type="scientific">Paroceanicella profunda</name>
    <dbReference type="NCBI Taxonomy" id="2579971"/>
    <lineage>
        <taxon>Bacteria</taxon>
        <taxon>Pseudomonadati</taxon>
        <taxon>Pseudomonadota</taxon>
        <taxon>Alphaproteobacteria</taxon>
        <taxon>Rhodobacterales</taxon>
        <taxon>Paracoccaceae</taxon>
        <taxon>Paroceanicella</taxon>
    </lineage>
</organism>
<dbReference type="GO" id="GO:0015424">
    <property type="term" value="F:ABC-type amino acid transporter activity"/>
    <property type="evidence" value="ECO:0007669"/>
    <property type="project" value="InterPro"/>
</dbReference>
<dbReference type="RefSeq" id="WP_138574270.1">
    <property type="nucleotide sequence ID" value="NZ_CP040818.1"/>
</dbReference>
<comment type="similarity">
    <text evidence="2">Belongs to the ABC transporter superfamily.</text>
</comment>
<dbReference type="EMBL" id="CP040818">
    <property type="protein sequence ID" value="QDL92634.1"/>
    <property type="molecule type" value="Genomic_DNA"/>
</dbReference>
<dbReference type="InterPro" id="IPR030679">
    <property type="entry name" value="ABC_ATPase_HisP-typ"/>
</dbReference>
<evidence type="ECO:0000259" key="8">
    <source>
        <dbReference type="PROSITE" id="PS50893"/>
    </source>
</evidence>
<accession>A0A5B8FYC5</accession>
<dbReference type="Proteomes" id="UP000305888">
    <property type="component" value="Chromosome"/>
</dbReference>
<reference evidence="9 10" key="1">
    <citation type="submission" date="2019-06" db="EMBL/GenBank/DDBJ databases">
        <title>Genome sequence of Rhodobacteraceae bacterium D4M1.</title>
        <authorList>
            <person name="Cao J."/>
        </authorList>
    </citation>
    <scope>NUCLEOTIDE SEQUENCE [LARGE SCALE GENOMIC DNA]</scope>
    <source>
        <strain evidence="9 10">D4M1</strain>
    </source>
</reference>
<evidence type="ECO:0000313" key="10">
    <source>
        <dbReference type="Proteomes" id="UP000305888"/>
    </source>
</evidence>
<proteinExistence type="inferred from homology"/>
<dbReference type="SMART" id="SM00382">
    <property type="entry name" value="AAA"/>
    <property type="match status" value="1"/>
</dbReference>
<dbReference type="Pfam" id="PF00005">
    <property type="entry name" value="ABC_tran"/>
    <property type="match status" value="1"/>
</dbReference>
<dbReference type="PANTHER" id="PTHR43166">
    <property type="entry name" value="AMINO ACID IMPORT ATP-BINDING PROTEIN"/>
    <property type="match status" value="1"/>
</dbReference>
<keyword evidence="5" id="KW-0547">Nucleotide-binding</keyword>
<evidence type="ECO:0000256" key="3">
    <source>
        <dbReference type="ARBA" id="ARBA00022448"/>
    </source>
</evidence>
<evidence type="ECO:0000313" key="9">
    <source>
        <dbReference type="EMBL" id="QDL92634.1"/>
    </source>
</evidence>
<dbReference type="Gene3D" id="3.40.50.300">
    <property type="entry name" value="P-loop containing nucleotide triphosphate hydrolases"/>
    <property type="match status" value="1"/>
</dbReference>
<dbReference type="OrthoDB" id="9802264at2"/>
<dbReference type="KEGG" id="ppru:FDP22_13060"/>
<comment type="subcellular location">
    <subcellularLocation>
        <location evidence="1">Cell membrane</location>
        <topology evidence="1">Peripheral membrane protein</topology>
    </subcellularLocation>
</comment>
<dbReference type="InterPro" id="IPR003593">
    <property type="entry name" value="AAA+_ATPase"/>
</dbReference>
<dbReference type="AlphaFoldDB" id="A0A5B8FYC5"/>
<dbReference type="InterPro" id="IPR017871">
    <property type="entry name" value="ABC_transporter-like_CS"/>
</dbReference>
<keyword evidence="4" id="KW-1003">Cell membrane</keyword>
<name>A0A5B8FYC5_9RHOB</name>
<dbReference type="PANTHER" id="PTHR43166:SF35">
    <property type="entry name" value="L-CYSTINE IMPORT ATP-BINDING PROTEIN TCYN"/>
    <property type="match status" value="1"/>
</dbReference>
<dbReference type="InterPro" id="IPR027417">
    <property type="entry name" value="P-loop_NTPase"/>
</dbReference>
<evidence type="ECO:0000256" key="7">
    <source>
        <dbReference type="ARBA" id="ARBA00023136"/>
    </source>
</evidence>
<feature type="domain" description="ABC transporter" evidence="8">
    <location>
        <begin position="6"/>
        <end position="248"/>
    </location>
</feature>
<keyword evidence="3" id="KW-0813">Transport</keyword>
<dbReference type="PROSITE" id="PS00211">
    <property type="entry name" value="ABC_TRANSPORTER_1"/>
    <property type="match status" value="1"/>
</dbReference>